<organism evidence="2 3">
    <name type="scientific">Stachybotrys elegans</name>
    <dbReference type="NCBI Taxonomy" id="80388"/>
    <lineage>
        <taxon>Eukaryota</taxon>
        <taxon>Fungi</taxon>
        <taxon>Dikarya</taxon>
        <taxon>Ascomycota</taxon>
        <taxon>Pezizomycotina</taxon>
        <taxon>Sordariomycetes</taxon>
        <taxon>Hypocreomycetidae</taxon>
        <taxon>Hypocreales</taxon>
        <taxon>Stachybotryaceae</taxon>
        <taxon>Stachybotrys</taxon>
    </lineage>
</organism>
<evidence type="ECO:0000313" key="3">
    <source>
        <dbReference type="Proteomes" id="UP000813444"/>
    </source>
</evidence>
<feature type="region of interest" description="Disordered" evidence="1">
    <location>
        <begin position="1"/>
        <end position="52"/>
    </location>
</feature>
<sequence length="258" mass="28875">MKPWPAVRPQAAWGAPTLHSETRQKKKKKKKIRKDVSLHGQNRGTDGEAAECQRGGPALEYKEFYTTCPPCPRAPPCERGATIGHDVEEETTCWDDGRTLPTDRPVWRAWPMWNPCVGAMDATPLLPRPLIRRQPAHGTGPRKPRAREFPPTSSSVARARKGHVPPPRWLMMARAAQESGRLGLLFLFLRFTHHTTLKLNAGEPLAYANAPSRLVTPALGSATHTVDRKSKTGTEKDKKKENPSKVGKRKDCFFMQTH</sequence>
<evidence type="ECO:0000313" key="2">
    <source>
        <dbReference type="EMBL" id="KAH7326561.1"/>
    </source>
</evidence>
<accession>A0A8K0SZG8</accession>
<feature type="region of interest" description="Disordered" evidence="1">
    <location>
        <begin position="218"/>
        <end position="258"/>
    </location>
</feature>
<comment type="caution">
    <text evidence="2">The sequence shown here is derived from an EMBL/GenBank/DDBJ whole genome shotgun (WGS) entry which is preliminary data.</text>
</comment>
<name>A0A8K0SZG8_9HYPO</name>
<proteinExistence type="predicted"/>
<protein>
    <submittedName>
        <fullName evidence="2">Uncharacterized protein</fullName>
    </submittedName>
</protein>
<keyword evidence="3" id="KW-1185">Reference proteome</keyword>
<feature type="region of interest" description="Disordered" evidence="1">
    <location>
        <begin position="132"/>
        <end position="162"/>
    </location>
</feature>
<reference evidence="2" key="1">
    <citation type="journal article" date="2021" name="Nat. Commun.">
        <title>Genetic determinants of endophytism in the Arabidopsis root mycobiome.</title>
        <authorList>
            <person name="Mesny F."/>
            <person name="Miyauchi S."/>
            <person name="Thiergart T."/>
            <person name="Pickel B."/>
            <person name="Atanasova L."/>
            <person name="Karlsson M."/>
            <person name="Huettel B."/>
            <person name="Barry K.W."/>
            <person name="Haridas S."/>
            <person name="Chen C."/>
            <person name="Bauer D."/>
            <person name="Andreopoulos W."/>
            <person name="Pangilinan J."/>
            <person name="LaButti K."/>
            <person name="Riley R."/>
            <person name="Lipzen A."/>
            <person name="Clum A."/>
            <person name="Drula E."/>
            <person name="Henrissat B."/>
            <person name="Kohler A."/>
            <person name="Grigoriev I.V."/>
            <person name="Martin F.M."/>
            <person name="Hacquard S."/>
        </authorList>
    </citation>
    <scope>NUCLEOTIDE SEQUENCE</scope>
    <source>
        <strain evidence="2">MPI-CAGE-CH-0235</strain>
    </source>
</reference>
<feature type="compositionally biased region" description="Basic and acidic residues" evidence="1">
    <location>
        <begin position="225"/>
        <end position="243"/>
    </location>
</feature>
<gene>
    <name evidence="2" type="ORF">B0I35DRAFT_138649</name>
</gene>
<dbReference type="AlphaFoldDB" id="A0A8K0SZG8"/>
<evidence type="ECO:0000256" key="1">
    <source>
        <dbReference type="SAM" id="MobiDB-lite"/>
    </source>
</evidence>
<feature type="compositionally biased region" description="Basic residues" evidence="1">
    <location>
        <begin position="132"/>
        <end position="145"/>
    </location>
</feature>
<feature type="compositionally biased region" description="Basic residues" evidence="1">
    <location>
        <begin position="24"/>
        <end position="33"/>
    </location>
</feature>
<dbReference type="EMBL" id="JAGPNK010000002">
    <property type="protein sequence ID" value="KAH7326561.1"/>
    <property type="molecule type" value="Genomic_DNA"/>
</dbReference>
<dbReference type="Proteomes" id="UP000813444">
    <property type="component" value="Unassembled WGS sequence"/>
</dbReference>